<accession>A0A2P2NCN5</accession>
<dbReference type="EMBL" id="GGEC01059761">
    <property type="protein sequence ID" value="MBX40245.1"/>
    <property type="molecule type" value="Transcribed_RNA"/>
</dbReference>
<evidence type="ECO:0000313" key="1">
    <source>
        <dbReference type="EMBL" id="MBX40245.1"/>
    </source>
</evidence>
<sequence length="28" mass="3460">MHSCAYFSRRHNIYDIVPLFYLHRGFLC</sequence>
<dbReference type="AlphaFoldDB" id="A0A2P2NCN5"/>
<name>A0A2P2NCN5_RHIMU</name>
<protein>
    <submittedName>
        <fullName evidence="1">Uncharacterized protein</fullName>
    </submittedName>
</protein>
<organism evidence="1">
    <name type="scientific">Rhizophora mucronata</name>
    <name type="common">Asiatic mangrove</name>
    <dbReference type="NCBI Taxonomy" id="61149"/>
    <lineage>
        <taxon>Eukaryota</taxon>
        <taxon>Viridiplantae</taxon>
        <taxon>Streptophyta</taxon>
        <taxon>Embryophyta</taxon>
        <taxon>Tracheophyta</taxon>
        <taxon>Spermatophyta</taxon>
        <taxon>Magnoliopsida</taxon>
        <taxon>eudicotyledons</taxon>
        <taxon>Gunneridae</taxon>
        <taxon>Pentapetalae</taxon>
        <taxon>rosids</taxon>
        <taxon>fabids</taxon>
        <taxon>Malpighiales</taxon>
        <taxon>Rhizophoraceae</taxon>
        <taxon>Rhizophora</taxon>
    </lineage>
</organism>
<reference evidence="1" key="1">
    <citation type="submission" date="2018-02" db="EMBL/GenBank/DDBJ databases">
        <title>Rhizophora mucronata_Transcriptome.</title>
        <authorList>
            <person name="Meera S.P."/>
            <person name="Sreeshan A."/>
            <person name="Augustine A."/>
        </authorList>
    </citation>
    <scope>NUCLEOTIDE SEQUENCE</scope>
    <source>
        <tissue evidence="1">Leaf</tissue>
    </source>
</reference>
<proteinExistence type="predicted"/>